<organism evidence="1 2">
    <name type="scientific">Acaulospora colombiana</name>
    <dbReference type="NCBI Taxonomy" id="27376"/>
    <lineage>
        <taxon>Eukaryota</taxon>
        <taxon>Fungi</taxon>
        <taxon>Fungi incertae sedis</taxon>
        <taxon>Mucoromycota</taxon>
        <taxon>Glomeromycotina</taxon>
        <taxon>Glomeromycetes</taxon>
        <taxon>Diversisporales</taxon>
        <taxon>Acaulosporaceae</taxon>
        <taxon>Acaulospora</taxon>
    </lineage>
</organism>
<reference evidence="1" key="1">
    <citation type="submission" date="2021-06" db="EMBL/GenBank/DDBJ databases">
        <authorList>
            <person name="Kallberg Y."/>
            <person name="Tangrot J."/>
            <person name="Rosling A."/>
        </authorList>
    </citation>
    <scope>NUCLEOTIDE SEQUENCE</scope>
    <source>
        <strain evidence="1">CL356</strain>
    </source>
</reference>
<evidence type="ECO:0000313" key="2">
    <source>
        <dbReference type="Proteomes" id="UP000789525"/>
    </source>
</evidence>
<evidence type="ECO:0000313" key="1">
    <source>
        <dbReference type="EMBL" id="CAG8468065.1"/>
    </source>
</evidence>
<sequence>MNSKDDEPGEDETDDQIDLAKGPVRPRDQDPHLTSKPQLFNCYNEKFFMNFLEEVEESEKGQKQEIMKMALRGRAFGADLGNGRYAEKQERANSKIH</sequence>
<protein>
    <submittedName>
        <fullName evidence="1">16394_t:CDS:1</fullName>
    </submittedName>
</protein>
<accession>A0ACA9KDS8</accession>
<comment type="caution">
    <text evidence="1">The sequence shown here is derived from an EMBL/GenBank/DDBJ whole genome shotgun (WGS) entry which is preliminary data.</text>
</comment>
<name>A0ACA9KDS8_9GLOM</name>
<dbReference type="Proteomes" id="UP000789525">
    <property type="component" value="Unassembled WGS sequence"/>
</dbReference>
<gene>
    <name evidence="1" type="ORF">ACOLOM_LOCUS1469</name>
</gene>
<proteinExistence type="predicted"/>
<keyword evidence="2" id="KW-1185">Reference proteome</keyword>
<dbReference type="EMBL" id="CAJVPT010001737">
    <property type="protein sequence ID" value="CAG8468065.1"/>
    <property type="molecule type" value="Genomic_DNA"/>
</dbReference>